<feature type="compositionally biased region" description="Basic and acidic residues" evidence="1">
    <location>
        <begin position="39"/>
        <end position="63"/>
    </location>
</feature>
<proteinExistence type="predicted"/>
<evidence type="ECO:0000313" key="2">
    <source>
        <dbReference type="EMBL" id="KAJ7372527.1"/>
    </source>
</evidence>
<gene>
    <name evidence="2" type="ORF">OS493_019036</name>
</gene>
<feature type="compositionally biased region" description="Basic and acidic residues" evidence="1">
    <location>
        <begin position="92"/>
        <end position="106"/>
    </location>
</feature>
<accession>A0A9W9YZT3</accession>
<feature type="compositionally biased region" description="Polar residues" evidence="1">
    <location>
        <begin position="1"/>
        <end position="16"/>
    </location>
</feature>
<feature type="region of interest" description="Disordered" evidence="1">
    <location>
        <begin position="1"/>
        <end position="112"/>
    </location>
</feature>
<protein>
    <submittedName>
        <fullName evidence="2">Uncharacterized protein</fullName>
    </submittedName>
</protein>
<dbReference type="Proteomes" id="UP001163046">
    <property type="component" value="Unassembled WGS sequence"/>
</dbReference>
<evidence type="ECO:0000313" key="3">
    <source>
        <dbReference type="Proteomes" id="UP001163046"/>
    </source>
</evidence>
<reference evidence="2" key="1">
    <citation type="submission" date="2023-01" db="EMBL/GenBank/DDBJ databases">
        <title>Genome assembly of the deep-sea coral Lophelia pertusa.</title>
        <authorList>
            <person name="Herrera S."/>
            <person name="Cordes E."/>
        </authorList>
    </citation>
    <scope>NUCLEOTIDE SEQUENCE</scope>
    <source>
        <strain evidence="2">USNM1676648</strain>
        <tissue evidence="2">Polyp</tissue>
    </source>
</reference>
<name>A0A9W9YZT3_9CNID</name>
<sequence>MKKMSLTMTEALTSNQENDDVTGDVSSEEEQNDSDEEEKANLEPKLTHDSSEIKVRTSVEKENVPSFTSQDRGRSQKPPAFSPLESLTLSQDKLKEIFQEKEREKNSQGPQP</sequence>
<dbReference type="EMBL" id="MU826836">
    <property type="protein sequence ID" value="KAJ7372527.1"/>
    <property type="molecule type" value="Genomic_DNA"/>
</dbReference>
<comment type="caution">
    <text evidence="2">The sequence shown here is derived from an EMBL/GenBank/DDBJ whole genome shotgun (WGS) entry which is preliminary data.</text>
</comment>
<feature type="compositionally biased region" description="Acidic residues" evidence="1">
    <location>
        <begin position="17"/>
        <end position="38"/>
    </location>
</feature>
<evidence type="ECO:0000256" key="1">
    <source>
        <dbReference type="SAM" id="MobiDB-lite"/>
    </source>
</evidence>
<keyword evidence="3" id="KW-1185">Reference proteome</keyword>
<dbReference type="AlphaFoldDB" id="A0A9W9YZT3"/>
<organism evidence="2 3">
    <name type="scientific">Desmophyllum pertusum</name>
    <dbReference type="NCBI Taxonomy" id="174260"/>
    <lineage>
        <taxon>Eukaryota</taxon>
        <taxon>Metazoa</taxon>
        <taxon>Cnidaria</taxon>
        <taxon>Anthozoa</taxon>
        <taxon>Hexacorallia</taxon>
        <taxon>Scleractinia</taxon>
        <taxon>Caryophylliina</taxon>
        <taxon>Caryophylliidae</taxon>
        <taxon>Desmophyllum</taxon>
    </lineage>
</organism>